<comment type="caution">
    <text evidence="3">The sequence shown here is derived from an EMBL/GenBank/DDBJ whole genome shotgun (WGS) entry which is preliminary data.</text>
</comment>
<dbReference type="EMBL" id="JAFIRN010000005">
    <property type="protein sequence ID" value="KAG5848089.1"/>
    <property type="molecule type" value="Genomic_DNA"/>
</dbReference>
<sequence>MASSSPVFKNLLNIIFSLYCVFGLSCGSSMTFAIDNTWDSLPITHDPVTITFSPGDGGMLMEVSAPFFNDPAAPAGPPGQPFAGLWDYEVVESFFLNSITEKYLEVEVCPHGQHLVLLLSGRGNAFQQMLPLSFHASVNGRRWTGTALLPWRYFPPGVNKMNSYAIHGSDERRTYEALYPVPRSELADGQKPNFHLLEYFQDFKLQGIMGEDWVQPESDLWENALISKKADSMAKGT</sequence>
<dbReference type="Proteomes" id="UP001044222">
    <property type="component" value="Unassembled WGS sequence"/>
</dbReference>
<comment type="similarity">
    <text evidence="1">Belongs to the UPF0462 family.</text>
</comment>
<dbReference type="PANTHER" id="PTHR31475">
    <property type="entry name" value="UPF0462 PROTEIN"/>
    <property type="match status" value="1"/>
</dbReference>
<dbReference type="AlphaFoldDB" id="A0A9D3MFK7"/>
<dbReference type="Gene3D" id="2.60.40.1190">
    <property type="match status" value="1"/>
</dbReference>
<evidence type="ECO:0000313" key="4">
    <source>
        <dbReference type="Proteomes" id="UP001044222"/>
    </source>
</evidence>
<feature type="chain" id="PRO_5038629263" evidence="2">
    <location>
        <begin position="28"/>
        <end position="237"/>
    </location>
</feature>
<reference evidence="3" key="1">
    <citation type="submission" date="2021-01" db="EMBL/GenBank/DDBJ databases">
        <title>A chromosome-scale assembly of European eel, Anguilla anguilla.</title>
        <authorList>
            <person name="Henkel C."/>
            <person name="Jong-Raadsen S.A."/>
            <person name="Dufour S."/>
            <person name="Weltzien F.-A."/>
            <person name="Palstra A.P."/>
            <person name="Pelster B."/>
            <person name="Spaink H.P."/>
            <person name="Van Den Thillart G.E."/>
            <person name="Jansen H."/>
            <person name="Zahm M."/>
            <person name="Klopp C."/>
            <person name="Cedric C."/>
            <person name="Louis A."/>
            <person name="Berthelot C."/>
            <person name="Parey E."/>
            <person name="Roest Crollius H."/>
            <person name="Montfort J."/>
            <person name="Robinson-Rechavi M."/>
            <person name="Bucao C."/>
            <person name="Bouchez O."/>
            <person name="Gislard M."/>
            <person name="Lluch J."/>
            <person name="Milhes M."/>
            <person name="Lampietro C."/>
            <person name="Lopez Roques C."/>
            <person name="Donnadieu C."/>
            <person name="Braasch I."/>
            <person name="Desvignes T."/>
            <person name="Postlethwait J."/>
            <person name="Bobe J."/>
            <person name="Guiguen Y."/>
            <person name="Dirks R."/>
        </authorList>
    </citation>
    <scope>NUCLEOTIDE SEQUENCE</scope>
    <source>
        <strain evidence="3">Tag_6206</strain>
        <tissue evidence="3">Liver</tissue>
    </source>
</reference>
<evidence type="ECO:0000256" key="1">
    <source>
        <dbReference type="ARBA" id="ARBA00038085"/>
    </source>
</evidence>
<keyword evidence="2" id="KW-0732">Signal</keyword>
<name>A0A9D3MFK7_ANGAN</name>
<organism evidence="3 4">
    <name type="scientific">Anguilla anguilla</name>
    <name type="common">European freshwater eel</name>
    <name type="synonym">Muraena anguilla</name>
    <dbReference type="NCBI Taxonomy" id="7936"/>
    <lineage>
        <taxon>Eukaryota</taxon>
        <taxon>Metazoa</taxon>
        <taxon>Chordata</taxon>
        <taxon>Craniata</taxon>
        <taxon>Vertebrata</taxon>
        <taxon>Euteleostomi</taxon>
        <taxon>Actinopterygii</taxon>
        <taxon>Neopterygii</taxon>
        <taxon>Teleostei</taxon>
        <taxon>Anguilliformes</taxon>
        <taxon>Anguillidae</taxon>
        <taxon>Anguilla</taxon>
    </lineage>
</organism>
<feature type="signal peptide" evidence="2">
    <location>
        <begin position="1"/>
        <end position="27"/>
    </location>
</feature>
<gene>
    <name evidence="3" type="ORF">ANANG_G00094690</name>
</gene>
<protein>
    <submittedName>
        <fullName evidence="3">Uncharacterized protein</fullName>
    </submittedName>
</protein>
<proteinExistence type="inferred from homology"/>
<keyword evidence="4" id="KW-1185">Reference proteome</keyword>
<dbReference type="PANTHER" id="PTHR31475:SF5">
    <property type="entry name" value="UPF0462 PROTEIN C4ORF33 HOMOLOG"/>
    <property type="match status" value="1"/>
</dbReference>
<accession>A0A9D3MFK7</accession>
<evidence type="ECO:0000256" key="2">
    <source>
        <dbReference type="SAM" id="SignalP"/>
    </source>
</evidence>
<evidence type="ECO:0000313" key="3">
    <source>
        <dbReference type="EMBL" id="KAG5848089.1"/>
    </source>
</evidence>